<dbReference type="Proteomes" id="UP000016584">
    <property type="component" value="Unassembled WGS sequence"/>
</dbReference>
<dbReference type="eggNOG" id="COG3528">
    <property type="taxonomic scope" value="Bacteria"/>
</dbReference>
<comment type="caution">
    <text evidence="1">The sequence shown here is derived from an EMBL/GenBank/DDBJ whole genome shotgun (WGS) entry which is preliminary data.</text>
</comment>
<dbReference type="Pfam" id="PF09982">
    <property type="entry name" value="LpxR"/>
    <property type="match status" value="1"/>
</dbReference>
<name>U2HFU7_9SPHI</name>
<dbReference type="InterPro" id="IPR018707">
    <property type="entry name" value="LpxR"/>
</dbReference>
<gene>
    <name evidence="1" type="ORF">M472_17865</name>
</gene>
<accession>U2HFU7</accession>
<protein>
    <submittedName>
        <fullName evidence="1">Uncharacterized protein</fullName>
    </submittedName>
</protein>
<sequence>MNSRFNALWQKMILVIGLVALSAFYAFPQILRKHALSLQTDNDSYLMIGQDQYYTNGLIFTFDKLLGHSAAGTDRLSVQLGHQLFNGSEVYGRDDLKWDRPSTGYFFLNTQFQRVYTREWLWRVKAEVGTVGEAAKGKQIQQFVHRTFRMYEVESWESDLKSAVGLDLEASVFKKLWRNRSDRFEISGGAMGRGGMNFSYLSSRMIFRAGRLAPYTRSHLVGNGGFLSDDTECYFFYSPGYIYQLHNTTIQGVVYAQRNDEMYDISKHVFFHKVGFAYSHRRFSIEAAVLFNTKEGQQMYSNHQYAQIKSGFRF</sequence>
<dbReference type="AlphaFoldDB" id="U2HFU7"/>
<dbReference type="EMBL" id="ATDL01000004">
    <property type="protein sequence ID" value="ERJ60626.1"/>
    <property type="molecule type" value="Genomic_DNA"/>
</dbReference>
<keyword evidence="2" id="KW-1185">Reference proteome</keyword>
<evidence type="ECO:0000313" key="2">
    <source>
        <dbReference type="Proteomes" id="UP000016584"/>
    </source>
</evidence>
<reference evidence="1 2" key="1">
    <citation type="journal article" date="2013" name="Genome Announc.">
        <title>The Draft Genome Sequence of Sphingomonas paucimobilis Strain HER1398 (Proteobacteria), Host to the Giant PAU Phage, Indicates That It Is a Member of the Genus Sphingobacterium (Bacteroidetes).</title>
        <authorList>
            <person name="White R.A.III."/>
            <person name="Suttle C.A."/>
        </authorList>
    </citation>
    <scope>NUCLEOTIDE SEQUENCE [LARGE SCALE GENOMIC DNA]</scope>
    <source>
        <strain evidence="1 2">HER1398</strain>
    </source>
</reference>
<dbReference type="Gene3D" id="2.40.128.140">
    <property type="entry name" value="Outer membrane protein"/>
    <property type="match status" value="1"/>
</dbReference>
<proteinExistence type="predicted"/>
<organism evidence="1 2">
    <name type="scientific">Sphingobacterium paucimobilis HER1398</name>
    <dbReference type="NCBI Taxonomy" id="1346330"/>
    <lineage>
        <taxon>Bacteria</taxon>
        <taxon>Pseudomonadati</taxon>
        <taxon>Bacteroidota</taxon>
        <taxon>Sphingobacteriia</taxon>
        <taxon>Sphingobacteriales</taxon>
        <taxon>Sphingobacteriaceae</taxon>
        <taxon>Sphingobacterium</taxon>
    </lineage>
</organism>
<evidence type="ECO:0000313" key="1">
    <source>
        <dbReference type="EMBL" id="ERJ60626.1"/>
    </source>
</evidence>
<dbReference type="InterPro" id="IPR037107">
    <property type="entry name" value="Put_OMP_sf"/>
</dbReference>
<dbReference type="STRING" id="1346330.M472_17865"/>
<dbReference type="PATRIC" id="fig|1346330.5.peg.529"/>